<evidence type="ECO:0000313" key="1">
    <source>
        <dbReference type="EMBL" id="EXB50918.1"/>
    </source>
</evidence>
<dbReference type="AlphaFoldDB" id="W9QQG8"/>
<dbReference type="Proteomes" id="UP000030645">
    <property type="component" value="Unassembled WGS sequence"/>
</dbReference>
<reference evidence="2" key="1">
    <citation type="submission" date="2013-01" db="EMBL/GenBank/DDBJ databases">
        <title>Draft Genome Sequence of a Mulberry Tree, Morus notabilis C.K. Schneid.</title>
        <authorList>
            <person name="He N."/>
            <person name="Zhao S."/>
        </authorList>
    </citation>
    <scope>NUCLEOTIDE SEQUENCE</scope>
</reference>
<organism evidence="1 2">
    <name type="scientific">Morus notabilis</name>
    <dbReference type="NCBI Taxonomy" id="981085"/>
    <lineage>
        <taxon>Eukaryota</taxon>
        <taxon>Viridiplantae</taxon>
        <taxon>Streptophyta</taxon>
        <taxon>Embryophyta</taxon>
        <taxon>Tracheophyta</taxon>
        <taxon>Spermatophyta</taxon>
        <taxon>Magnoliopsida</taxon>
        <taxon>eudicotyledons</taxon>
        <taxon>Gunneridae</taxon>
        <taxon>Pentapetalae</taxon>
        <taxon>rosids</taxon>
        <taxon>fabids</taxon>
        <taxon>Rosales</taxon>
        <taxon>Moraceae</taxon>
        <taxon>Moreae</taxon>
        <taxon>Morus</taxon>
    </lineage>
</organism>
<keyword evidence="2" id="KW-1185">Reference proteome</keyword>
<evidence type="ECO:0000313" key="2">
    <source>
        <dbReference type="Proteomes" id="UP000030645"/>
    </source>
</evidence>
<accession>W9QQG8</accession>
<protein>
    <submittedName>
        <fullName evidence="1">Uncharacterized protein</fullName>
    </submittedName>
</protein>
<name>W9QQG8_9ROSA</name>
<sequence>MEVEDVTTPEIADFVDVLLRLQRGCLLDFELTQDHLKEILQPSRPFKAFNPHTCETQPLPPSPPCNSSPATYRPPLCNPALANPIAVQPKPYRLHPRTNPFIT</sequence>
<gene>
    <name evidence="1" type="ORF">L484_021145</name>
</gene>
<dbReference type="EMBL" id="KE344017">
    <property type="protein sequence ID" value="EXB50918.1"/>
    <property type="molecule type" value="Genomic_DNA"/>
</dbReference>
<proteinExistence type="predicted"/>